<dbReference type="KEGG" id="goe:100900408"/>
<name>A0AAJ6QS46_9ACAR</name>
<dbReference type="PANTHER" id="PTHR46551">
    <property type="entry name" value="SAP DOMAIN-CONTAINING RIBONUCLEOPROTEIN"/>
    <property type="match status" value="1"/>
</dbReference>
<dbReference type="PANTHER" id="PTHR46551:SF1">
    <property type="entry name" value="SAP DOMAIN-CONTAINING RIBONUCLEOPROTEIN"/>
    <property type="match status" value="1"/>
</dbReference>
<evidence type="ECO:0000256" key="1">
    <source>
        <dbReference type="ARBA" id="ARBA00022553"/>
    </source>
</evidence>
<feature type="compositionally biased region" description="Low complexity" evidence="3">
    <location>
        <begin position="82"/>
        <end position="95"/>
    </location>
</feature>
<feature type="region of interest" description="Disordered" evidence="3">
    <location>
        <begin position="73"/>
        <end position="95"/>
    </location>
</feature>
<dbReference type="InterPro" id="IPR052240">
    <property type="entry name" value="SAP_domain_ribonucleoprotein"/>
</dbReference>
<feature type="compositionally biased region" description="Acidic residues" evidence="3">
    <location>
        <begin position="43"/>
        <end position="60"/>
    </location>
</feature>
<dbReference type="RefSeq" id="XP_003744107.1">
    <property type="nucleotide sequence ID" value="XM_003744059.2"/>
</dbReference>
<evidence type="ECO:0000256" key="3">
    <source>
        <dbReference type="SAM" id="MobiDB-lite"/>
    </source>
</evidence>
<dbReference type="GeneID" id="100900408"/>
<dbReference type="GO" id="GO:1990904">
    <property type="term" value="C:ribonucleoprotein complex"/>
    <property type="evidence" value="ECO:0007669"/>
    <property type="project" value="UniProtKB-KW"/>
</dbReference>
<keyword evidence="6" id="KW-0687">Ribonucleoprotein</keyword>
<dbReference type="InterPro" id="IPR003034">
    <property type="entry name" value="SAP_dom"/>
</dbReference>
<feature type="region of interest" description="Disordered" evidence="3">
    <location>
        <begin position="254"/>
        <end position="282"/>
    </location>
</feature>
<evidence type="ECO:0000259" key="4">
    <source>
        <dbReference type="PROSITE" id="PS50800"/>
    </source>
</evidence>
<keyword evidence="5" id="KW-1185">Reference proteome</keyword>
<dbReference type="GO" id="GO:0016973">
    <property type="term" value="P:poly(A)+ mRNA export from nucleus"/>
    <property type="evidence" value="ECO:0007669"/>
    <property type="project" value="TreeGrafter"/>
</dbReference>
<feature type="region of interest" description="Disordered" evidence="3">
    <location>
        <begin position="37"/>
        <end position="60"/>
    </location>
</feature>
<dbReference type="Gene3D" id="1.10.720.30">
    <property type="entry name" value="SAP domain"/>
    <property type="match status" value="1"/>
</dbReference>
<comment type="similarity">
    <text evidence="2">Belongs to the SAP domain-containing ribonucleoprotein family.</text>
</comment>
<dbReference type="SMART" id="SM00513">
    <property type="entry name" value="SAP"/>
    <property type="match status" value="1"/>
</dbReference>
<feature type="compositionally biased region" description="Basic and acidic residues" evidence="3">
    <location>
        <begin position="254"/>
        <end position="264"/>
    </location>
</feature>
<feature type="domain" description="SAP" evidence="4">
    <location>
        <begin position="3"/>
        <end position="37"/>
    </location>
</feature>
<sequence length="282" mass="30361">MDIDSMKVADLKRELKARNLPCTGTKAELAERLRSSLVGSDDTFGDEALPEEGLSDTDEGLLNEDDLLKDVSQAKSPEKKITPAAAPAAKAAPPPVTVVKTAAVLQKEGVLLPMEDNLFSDPVPPPETASASSNDPSKLKARAARFGLPEAKLEERAKKFGAVKIGDAPEVDKQKLLDRAKRFGIPVGEDGKQAKETPVPKASAIKPSPVAKSAEDLEKLRKRAERFGENVSQAVTKANAQEILEKRKEKFQAAKLERAAKPSVEEPSTEATAPKKRKPIVF</sequence>
<evidence type="ECO:0000256" key="2">
    <source>
        <dbReference type="ARBA" id="ARBA00046328"/>
    </source>
</evidence>
<evidence type="ECO:0000313" key="6">
    <source>
        <dbReference type="RefSeq" id="XP_003744107.1"/>
    </source>
</evidence>
<proteinExistence type="inferred from homology"/>
<feature type="region of interest" description="Disordered" evidence="3">
    <location>
        <begin position="116"/>
        <end position="138"/>
    </location>
</feature>
<evidence type="ECO:0000313" key="5">
    <source>
        <dbReference type="Proteomes" id="UP000694867"/>
    </source>
</evidence>
<gene>
    <name evidence="6" type="primary">LOC100900408</name>
</gene>
<dbReference type="AlphaFoldDB" id="A0AAJ6QS46"/>
<reference evidence="6" key="1">
    <citation type="submission" date="2025-08" db="UniProtKB">
        <authorList>
            <consortium name="RefSeq"/>
        </authorList>
    </citation>
    <scope>IDENTIFICATION</scope>
</reference>
<feature type="region of interest" description="Disordered" evidence="3">
    <location>
        <begin position="187"/>
        <end position="214"/>
    </location>
</feature>
<dbReference type="GO" id="GO:0005634">
    <property type="term" value="C:nucleus"/>
    <property type="evidence" value="ECO:0007669"/>
    <property type="project" value="TreeGrafter"/>
</dbReference>
<dbReference type="Proteomes" id="UP000694867">
    <property type="component" value="Unplaced"/>
</dbReference>
<protein>
    <submittedName>
        <fullName evidence="6">SAP domain-containing ribonucleoprotein</fullName>
    </submittedName>
</protein>
<dbReference type="SUPFAM" id="SSF68906">
    <property type="entry name" value="SAP domain"/>
    <property type="match status" value="1"/>
</dbReference>
<accession>A0AAJ6QS46</accession>
<organism evidence="5 6">
    <name type="scientific">Galendromus occidentalis</name>
    <name type="common">western predatory mite</name>
    <dbReference type="NCBI Taxonomy" id="34638"/>
    <lineage>
        <taxon>Eukaryota</taxon>
        <taxon>Metazoa</taxon>
        <taxon>Ecdysozoa</taxon>
        <taxon>Arthropoda</taxon>
        <taxon>Chelicerata</taxon>
        <taxon>Arachnida</taxon>
        <taxon>Acari</taxon>
        <taxon>Parasitiformes</taxon>
        <taxon>Mesostigmata</taxon>
        <taxon>Gamasina</taxon>
        <taxon>Phytoseioidea</taxon>
        <taxon>Phytoseiidae</taxon>
        <taxon>Typhlodrominae</taxon>
        <taxon>Galendromus</taxon>
    </lineage>
</organism>
<dbReference type="PROSITE" id="PS50800">
    <property type="entry name" value="SAP"/>
    <property type="match status" value="1"/>
</dbReference>
<dbReference type="InterPro" id="IPR036361">
    <property type="entry name" value="SAP_dom_sf"/>
</dbReference>
<dbReference type="Pfam" id="PF02037">
    <property type="entry name" value="SAP"/>
    <property type="match status" value="1"/>
</dbReference>
<keyword evidence="1" id="KW-0597">Phosphoprotein</keyword>